<organism evidence="1">
    <name type="scientific">marine metagenome</name>
    <dbReference type="NCBI Taxonomy" id="408172"/>
    <lineage>
        <taxon>unclassified sequences</taxon>
        <taxon>metagenomes</taxon>
        <taxon>ecological metagenomes</taxon>
    </lineage>
</organism>
<protein>
    <submittedName>
        <fullName evidence="1">Uncharacterized protein</fullName>
    </submittedName>
</protein>
<accession>A0A381ZJP6</accession>
<gene>
    <name evidence="1" type="ORF">METZ01_LOCUS142422</name>
</gene>
<sequence length="59" mass="6756">MLLHIKGSNKKNRKLVEAAVWWYAEKLMGKRLMSGLEININLSKTLLNKDGNEGTAIWE</sequence>
<evidence type="ECO:0000313" key="1">
    <source>
        <dbReference type="EMBL" id="SVA89568.1"/>
    </source>
</evidence>
<dbReference type="AlphaFoldDB" id="A0A381ZJP6"/>
<dbReference type="EMBL" id="UINC01021625">
    <property type="protein sequence ID" value="SVA89568.1"/>
    <property type="molecule type" value="Genomic_DNA"/>
</dbReference>
<reference evidence="1" key="1">
    <citation type="submission" date="2018-05" db="EMBL/GenBank/DDBJ databases">
        <authorList>
            <person name="Lanie J.A."/>
            <person name="Ng W.-L."/>
            <person name="Kazmierczak K.M."/>
            <person name="Andrzejewski T.M."/>
            <person name="Davidsen T.M."/>
            <person name="Wayne K.J."/>
            <person name="Tettelin H."/>
            <person name="Glass J.I."/>
            <person name="Rusch D."/>
            <person name="Podicherti R."/>
            <person name="Tsui H.-C.T."/>
            <person name="Winkler M.E."/>
        </authorList>
    </citation>
    <scope>NUCLEOTIDE SEQUENCE</scope>
</reference>
<name>A0A381ZJP6_9ZZZZ</name>
<feature type="non-terminal residue" evidence="1">
    <location>
        <position position="59"/>
    </location>
</feature>
<proteinExistence type="predicted"/>